<organism evidence="2 3">
    <name type="scientific">Agarivorans aestuarii</name>
    <dbReference type="NCBI Taxonomy" id="1563703"/>
    <lineage>
        <taxon>Bacteria</taxon>
        <taxon>Pseudomonadati</taxon>
        <taxon>Pseudomonadota</taxon>
        <taxon>Gammaproteobacteria</taxon>
        <taxon>Alteromonadales</taxon>
        <taxon>Alteromonadaceae</taxon>
        <taxon>Agarivorans</taxon>
    </lineage>
</organism>
<evidence type="ECO:0000313" key="3">
    <source>
        <dbReference type="Proteomes" id="UP001310248"/>
    </source>
</evidence>
<accession>A0ABU7G262</accession>
<gene>
    <name evidence="2" type="ORF">SNR37_002833</name>
</gene>
<keyword evidence="1" id="KW-0472">Membrane</keyword>
<feature type="transmembrane region" description="Helical" evidence="1">
    <location>
        <begin position="12"/>
        <end position="29"/>
    </location>
</feature>
<evidence type="ECO:0000313" key="2">
    <source>
        <dbReference type="EMBL" id="MEE1673410.1"/>
    </source>
</evidence>
<dbReference type="EMBL" id="JAYDYW010000005">
    <property type="protein sequence ID" value="MEE1673410.1"/>
    <property type="molecule type" value="Genomic_DNA"/>
</dbReference>
<comment type="caution">
    <text evidence="2">The sequence shown here is derived from an EMBL/GenBank/DDBJ whole genome shotgun (WGS) entry which is preliminary data.</text>
</comment>
<name>A0ABU7G262_9ALTE</name>
<evidence type="ECO:0000256" key="1">
    <source>
        <dbReference type="SAM" id="Phobius"/>
    </source>
</evidence>
<sequence length="127" mass="13971">MAKDPRIIDKRIPFVMALLIGLFCYYTWAPNSPFKQRESLSLERALANQQSGFVEGDVLVIGNTNSEQGVLAKSAEGKLLTINFNQQSTPAIGSFWQVKGMLSWPKNAPVLKVSQASNPTKQSAESQ</sequence>
<evidence type="ECO:0008006" key="4">
    <source>
        <dbReference type="Google" id="ProtNLM"/>
    </source>
</evidence>
<keyword evidence="3" id="KW-1185">Reference proteome</keyword>
<reference evidence="2 3" key="2">
    <citation type="submission" date="2023-12" db="EMBL/GenBank/DDBJ databases">
        <authorList>
            <consortium name="Cladostephus spongiosus"/>
            <person name="Lorente B."/>
            <person name="Cabral C."/>
            <person name="Frias J."/>
            <person name="Faria J."/>
            <person name="Toubarro D."/>
        </authorList>
    </citation>
    <scope>NUCLEOTIDE SEQUENCE [LARGE SCALE GENOMIC DNA]</scope>
    <source>
        <strain evidence="2 3">ZMCS4</strain>
    </source>
</reference>
<dbReference type="RefSeq" id="WP_329774717.1">
    <property type="nucleotide sequence ID" value="NZ_JAYDYW010000005.1"/>
</dbReference>
<keyword evidence="1" id="KW-1133">Transmembrane helix</keyword>
<proteinExistence type="predicted"/>
<reference evidence="3" key="1">
    <citation type="submission" date="2023-07" db="EMBL/GenBank/DDBJ databases">
        <title>Draft genome sequence of Agarivorans aestuarii strain ZMCS4, a CAZymes producing bacteria isolated from the marine brown algae Clodostephus spongiosus.</title>
        <authorList>
            <person name="Lorente B."/>
            <person name="Cabral C."/>
            <person name="Frias J."/>
            <person name="Faria J."/>
            <person name="Toubarro D."/>
        </authorList>
    </citation>
    <scope>NUCLEOTIDE SEQUENCE [LARGE SCALE GENOMIC DNA]</scope>
    <source>
        <strain evidence="3">ZMCS4</strain>
    </source>
</reference>
<protein>
    <recommendedName>
        <fullName evidence="4">Type II secretion system protein GspC N-terminal domain-containing protein</fullName>
    </recommendedName>
</protein>
<keyword evidence="1" id="KW-0812">Transmembrane</keyword>
<dbReference type="Proteomes" id="UP001310248">
    <property type="component" value="Unassembled WGS sequence"/>
</dbReference>